<dbReference type="Proteomes" id="UP000181790">
    <property type="component" value="Unassembled WGS sequence"/>
</dbReference>
<dbReference type="CDD" id="cd19410">
    <property type="entry name" value="HK9-like_sensor"/>
    <property type="match status" value="1"/>
</dbReference>
<dbReference type="Gene3D" id="1.10.287.130">
    <property type="match status" value="1"/>
</dbReference>
<keyword evidence="5" id="KW-0418">Kinase</keyword>
<evidence type="ECO:0000259" key="8">
    <source>
        <dbReference type="PROSITE" id="PS50109"/>
    </source>
</evidence>
<dbReference type="PANTHER" id="PTHR43304">
    <property type="entry name" value="PHYTOCHROME-LIKE PROTEIN CPH1"/>
    <property type="match status" value="1"/>
</dbReference>
<keyword evidence="7" id="KW-1133">Transmembrane helix</keyword>
<keyword evidence="6" id="KW-0175">Coiled coil</keyword>
<dbReference type="Pfam" id="PF02518">
    <property type="entry name" value="HATPase_c"/>
    <property type="match status" value="1"/>
</dbReference>
<name>A0A1S2VH24_9BACT</name>
<organism evidence="9 10">
    <name type="scientific">Arsenicibacter rosenii</name>
    <dbReference type="NCBI Taxonomy" id="1750698"/>
    <lineage>
        <taxon>Bacteria</taxon>
        <taxon>Pseudomonadati</taxon>
        <taxon>Bacteroidota</taxon>
        <taxon>Cytophagia</taxon>
        <taxon>Cytophagales</taxon>
        <taxon>Spirosomataceae</taxon>
        <taxon>Arsenicibacter</taxon>
    </lineage>
</organism>
<dbReference type="SUPFAM" id="SSF55874">
    <property type="entry name" value="ATPase domain of HSP90 chaperone/DNA topoisomerase II/histidine kinase"/>
    <property type="match status" value="1"/>
</dbReference>
<dbReference type="Gene3D" id="3.30.565.10">
    <property type="entry name" value="Histidine kinase-like ATPase, C-terminal domain"/>
    <property type="match status" value="1"/>
</dbReference>
<keyword evidence="3" id="KW-0597">Phosphoprotein</keyword>
<dbReference type="EC" id="2.7.13.3" evidence="2"/>
<evidence type="ECO:0000256" key="3">
    <source>
        <dbReference type="ARBA" id="ARBA00022553"/>
    </source>
</evidence>
<dbReference type="PRINTS" id="PR00344">
    <property type="entry name" value="BCTRLSENSOR"/>
</dbReference>
<keyword evidence="7" id="KW-0812">Transmembrane</keyword>
<comment type="caution">
    <text evidence="9">The sequence shown here is derived from an EMBL/GenBank/DDBJ whole genome shotgun (WGS) entry which is preliminary data.</text>
</comment>
<dbReference type="GO" id="GO:0000155">
    <property type="term" value="F:phosphorelay sensor kinase activity"/>
    <property type="evidence" value="ECO:0007669"/>
    <property type="project" value="InterPro"/>
</dbReference>
<feature type="domain" description="Histidine kinase" evidence="8">
    <location>
        <begin position="260"/>
        <end position="486"/>
    </location>
</feature>
<feature type="transmembrane region" description="Helical" evidence="7">
    <location>
        <begin position="186"/>
        <end position="205"/>
    </location>
</feature>
<dbReference type="RefSeq" id="WP_071504174.1">
    <property type="nucleotide sequence ID" value="NZ_MORL01000008.1"/>
</dbReference>
<dbReference type="EMBL" id="MORL01000008">
    <property type="protein sequence ID" value="OIN58024.1"/>
    <property type="molecule type" value="Genomic_DNA"/>
</dbReference>
<dbReference type="InterPro" id="IPR052162">
    <property type="entry name" value="Sensor_kinase/Photoreceptor"/>
</dbReference>
<evidence type="ECO:0000313" key="9">
    <source>
        <dbReference type="EMBL" id="OIN58024.1"/>
    </source>
</evidence>
<keyword evidence="7" id="KW-0472">Membrane</keyword>
<dbReference type="SMART" id="SM00387">
    <property type="entry name" value="HATPase_c"/>
    <property type="match status" value="1"/>
</dbReference>
<dbReference type="OrthoDB" id="9124519at2"/>
<comment type="catalytic activity">
    <reaction evidence="1">
        <text>ATP + protein L-histidine = ADP + protein N-phospho-L-histidine.</text>
        <dbReference type="EC" id="2.7.13.3"/>
    </reaction>
</comment>
<dbReference type="InterPro" id="IPR003594">
    <property type="entry name" value="HATPase_dom"/>
</dbReference>
<dbReference type="InterPro" id="IPR007891">
    <property type="entry name" value="CHASE3"/>
</dbReference>
<dbReference type="InterPro" id="IPR004358">
    <property type="entry name" value="Sig_transdc_His_kin-like_C"/>
</dbReference>
<sequence length="486" mass="55490">MKITRINSLLISAFALVVILLISITWLSWESNQRQQRDDEWVLHTYEVISQIEGVFSLSRDGQIDARNYATTGNASYLTSFEQIRKTLPLRLDSLEQMMPPGSIQYRKLQALRPLLLQRLGLNQQLVEKVRQGRVTPVAAEAMLTQGRVILNKARPAVAELVGIERQLIVERKALALSTHRNTQRLIIMSALASLCLIGIVFLMLRRELLQRVKNEQKLRLYEVSLQEQLVNEQSQNQHLEELNQALRLSNDNLEQFAYAASHDLQEPLRKIQAFGNLLRDQYGQSLGEEGTDLLLRMEAAASRMQSLIRDLLTYSRITTHAGQSQRIVLNQLMNQVLNDLEWSTEQHEATVRVGELPVIDGFPHQMSQLFQNLINNSLKFRKKDEKPEISINSRPLAPHEHQSWMNGHADQYVCIEVKDNGIGFEPKYSDRIFQLFQRLHGRDKYPGTGVGLALCKKVVENHKGQIRAVGEPQKGAAFLIYLPVA</sequence>
<keyword evidence="10" id="KW-1185">Reference proteome</keyword>
<proteinExistence type="predicted"/>
<evidence type="ECO:0000256" key="5">
    <source>
        <dbReference type="ARBA" id="ARBA00022777"/>
    </source>
</evidence>
<dbReference type="InterPro" id="IPR003661">
    <property type="entry name" value="HisK_dim/P_dom"/>
</dbReference>
<reference evidence="9 10" key="1">
    <citation type="submission" date="2016-10" db="EMBL/GenBank/DDBJ databases">
        <title>Arsenicibacter rosenii gen. nov., sp. nov., an efficient arsenic-methylating bacterium isolated from an arsenic-contaminated paddy soil.</title>
        <authorList>
            <person name="Huang K."/>
        </authorList>
    </citation>
    <scope>NUCLEOTIDE SEQUENCE [LARGE SCALE GENOMIC DNA]</scope>
    <source>
        <strain evidence="9 10">SM-1</strain>
    </source>
</reference>
<evidence type="ECO:0000256" key="1">
    <source>
        <dbReference type="ARBA" id="ARBA00000085"/>
    </source>
</evidence>
<dbReference type="CDD" id="cd00082">
    <property type="entry name" value="HisKA"/>
    <property type="match status" value="1"/>
</dbReference>
<dbReference type="InterPro" id="IPR036097">
    <property type="entry name" value="HisK_dim/P_sf"/>
</dbReference>
<gene>
    <name evidence="9" type="ORF">BLX24_15935</name>
</gene>
<evidence type="ECO:0000256" key="7">
    <source>
        <dbReference type="SAM" id="Phobius"/>
    </source>
</evidence>
<evidence type="ECO:0000256" key="2">
    <source>
        <dbReference type="ARBA" id="ARBA00012438"/>
    </source>
</evidence>
<dbReference type="SMART" id="SM00388">
    <property type="entry name" value="HisKA"/>
    <property type="match status" value="1"/>
</dbReference>
<evidence type="ECO:0000313" key="10">
    <source>
        <dbReference type="Proteomes" id="UP000181790"/>
    </source>
</evidence>
<dbReference type="InterPro" id="IPR036890">
    <property type="entry name" value="HATPase_C_sf"/>
</dbReference>
<dbReference type="SUPFAM" id="SSF47384">
    <property type="entry name" value="Homodimeric domain of signal transducing histidine kinase"/>
    <property type="match status" value="1"/>
</dbReference>
<dbReference type="Pfam" id="PF00512">
    <property type="entry name" value="HisKA"/>
    <property type="match status" value="1"/>
</dbReference>
<dbReference type="InterPro" id="IPR005467">
    <property type="entry name" value="His_kinase_dom"/>
</dbReference>
<dbReference type="PANTHER" id="PTHR43304:SF1">
    <property type="entry name" value="PAC DOMAIN-CONTAINING PROTEIN"/>
    <property type="match status" value="1"/>
</dbReference>
<dbReference type="AlphaFoldDB" id="A0A1S2VH24"/>
<dbReference type="Pfam" id="PF05227">
    <property type="entry name" value="CHASE3"/>
    <property type="match status" value="1"/>
</dbReference>
<feature type="transmembrane region" description="Helical" evidence="7">
    <location>
        <begin position="9"/>
        <end position="29"/>
    </location>
</feature>
<accession>A0A1S2VH24</accession>
<evidence type="ECO:0000256" key="4">
    <source>
        <dbReference type="ARBA" id="ARBA00022679"/>
    </source>
</evidence>
<protein>
    <recommendedName>
        <fullName evidence="2">histidine kinase</fullName>
        <ecNumber evidence="2">2.7.13.3</ecNumber>
    </recommendedName>
</protein>
<keyword evidence="4" id="KW-0808">Transferase</keyword>
<evidence type="ECO:0000256" key="6">
    <source>
        <dbReference type="SAM" id="Coils"/>
    </source>
</evidence>
<feature type="coiled-coil region" evidence="6">
    <location>
        <begin position="223"/>
        <end position="250"/>
    </location>
</feature>
<dbReference type="PROSITE" id="PS50109">
    <property type="entry name" value="HIS_KIN"/>
    <property type="match status" value="1"/>
</dbReference>